<evidence type="ECO:0000313" key="2">
    <source>
        <dbReference type="EMBL" id="KAK0701473.1"/>
    </source>
</evidence>
<evidence type="ECO:0000313" key="3">
    <source>
        <dbReference type="Proteomes" id="UP001172159"/>
    </source>
</evidence>
<protein>
    <submittedName>
        <fullName evidence="2">Uncharacterized protein</fullName>
    </submittedName>
</protein>
<feature type="compositionally biased region" description="Low complexity" evidence="1">
    <location>
        <begin position="239"/>
        <end position="251"/>
    </location>
</feature>
<organism evidence="2 3">
    <name type="scientific">Apiosordaria backusii</name>
    <dbReference type="NCBI Taxonomy" id="314023"/>
    <lineage>
        <taxon>Eukaryota</taxon>
        <taxon>Fungi</taxon>
        <taxon>Dikarya</taxon>
        <taxon>Ascomycota</taxon>
        <taxon>Pezizomycotina</taxon>
        <taxon>Sordariomycetes</taxon>
        <taxon>Sordariomycetidae</taxon>
        <taxon>Sordariales</taxon>
        <taxon>Lasiosphaeriaceae</taxon>
        <taxon>Apiosordaria</taxon>
    </lineage>
</organism>
<feature type="compositionally biased region" description="Low complexity" evidence="1">
    <location>
        <begin position="102"/>
        <end position="111"/>
    </location>
</feature>
<comment type="caution">
    <text evidence="2">The sequence shown here is derived from an EMBL/GenBank/DDBJ whole genome shotgun (WGS) entry which is preliminary data.</text>
</comment>
<feature type="compositionally biased region" description="Polar residues" evidence="1">
    <location>
        <begin position="193"/>
        <end position="208"/>
    </location>
</feature>
<feature type="region of interest" description="Disordered" evidence="1">
    <location>
        <begin position="91"/>
        <end position="251"/>
    </location>
</feature>
<dbReference type="EMBL" id="JAUKTV010000027">
    <property type="protein sequence ID" value="KAK0701473.1"/>
    <property type="molecule type" value="Genomic_DNA"/>
</dbReference>
<proteinExistence type="predicted"/>
<sequence length="388" mass="42483">MSAVVPPATNDHWSYAHEIKSQFDGTPDISKDRPAHWYEAQLVHYGLPPSKNKGTAKMRLYEALSKGSLAVPGQILKLEADLKKEWTKRDREAKQALKNQSTATTTTTAKGATKRKATDDNTHGSFGSTSTAKKARTIATPKPKAAPKPAAAASGSSRPPPPASSPPSAAQPSRPIQTARRSHWNGPIGGHAQGSSNPPQFSSTPSTWDSYNNNNHNDDPPPPYPGSPTYSNQYDYHHPPSSSNNNPSLPPLGLLNGRYAIELEDKQFDFEGRDSGMILTLDGNALWGQFEIGPLSGIWKLEQRPYQASRERLYFKWRGEDDQGGEYDESNDGSYIVFLGEGRVSGGLRFYGDMMGFTGWRVSGRGETRSEVGVGDMRREWAGRGMGY</sequence>
<keyword evidence="3" id="KW-1185">Reference proteome</keyword>
<accession>A0AA39ZQ21</accession>
<feature type="compositionally biased region" description="Low complexity" evidence="1">
    <location>
        <begin position="166"/>
        <end position="175"/>
    </location>
</feature>
<dbReference type="AlphaFoldDB" id="A0AA39ZQ21"/>
<evidence type="ECO:0000256" key="1">
    <source>
        <dbReference type="SAM" id="MobiDB-lite"/>
    </source>
</evidence>
<gene>
    <name evidence="2" type="ORF">B0T21DRAFT_417033</name>
</gene>
<name>A0AA39ZQ21_9PEZI</name>
<feature type="compositionally biased region" description="Low complexity" evidence="1">
    <location>
        <begin position="137"/>
        <end position="157"/>
    </location>
</feature>
<reference evidence="2" key="1">
    <citation type="submission" date="2023-06" db="EMBL/GenBank/DDBJ databases">
        <title>Genome-scale phylogeny and comparative genomics of the fungal order Sordariales.</title>
        <authorList>
            <consortium name="Lawrence Berkeley National Laboratory"/>
            <person name="Hensen N."/>
            <person name="Bonometti L."/>
            <person name="Westerberg I."/>
            <person name="Brannstrom I.O."/>
            <person name="Guillou S."/>
            <person name="Cros-Aarteil S."/>
            <person name="Calhoun S."/>
            <person name="Haridas S."/>
            <person name="Kuo A."/>
            <person name="Mondo S."/>
            <person name="Pangilinan J."/>
            <person name="Riley R."/>
            <person name="Labutti K."/>
            <person name="Andreopoulos B."/>
            <person name="Lipzen A."/>
            <person name="Chen C."/>
            <person name="Yanf M."/>
            <person name="Daum C."/>
            <person name="Ng V."/>
            <person name="Clum A."/>
            <person name="Steindorff A."/>
            <person name="Ohm R."/>
            <person name="Martin F."/>
            <person name="Silar P."/>
            <person name="Natvig D."/>
            <person name="Lalanne C."/>
            <person name="Gautier V."/>
            <person name="Ament-Velasquez S.L."/>
            <person name="Kruys A."/>
            <person name="Hutchinson M.I."/>
            <person name="Powell A.J."/>
            <person name="Barry K."/>
            <person name="Miller A.N."/>
            <person name="Grigoriev I.V."/>
            <person name="Debuchy R."/>
            <person name="Gladieux P."/>
            <person name="Thoren M.H."/>
            <person name="Johannesson H."/>
        </authorList>
    </citation>
    <scope>NUCLEOTIDE SEQUENCE</scope>
    <source>
        <strain evidence="2">CBS 540.89</strain>
    </source>
</reference>
<dbReference type="Proteomes" id="UP001172159">
    <property type="component" value="Unassembled WGS sequence"/>
</dbReference>